<dbReference type="InterPro" id="IPR001173">
    <property type="entry name" value="Glyco_trans_2-like"/>
</dbReference>
<name>A0ABP8LC01_9BACT</name>
<dbReference type="InterPro" id="IPR050834">
    <property type="entry name" value="Glycosyltransf_2"/>
</dbReference>
<dbReference type="EMBL" id="BAABHC010000004">
    <property type="protein sequence ID" value="GAA4426789.1"/>
    <property type="molecule type" value="Genomic_DNA"/>
</dbReference>
<dbReference type="PANTHER" id="PTHR43685">
    <property type="entry name" value="GLYCOSYLTRANSFERASE"/>
    <property type="match status" value="1"/>
</dbReference>
<dbReference type="PANTHER" id="PTHR43685:SF2">
    <property type="entry name" value="GLYCOSYLTRANSFERASE 2-LIKE DOMAIN-CONTAINING PROTEIN"/>
    <property type="match status" value="1"/>
</dbReference>
<sequence length="270" mass="31031">MTNTIAISIITPCYNHGKYLLEAVHSIREYNWSVPIEHIIVNDGSIDEETIHVLEVIKQQGGIVIEQKNAGPSTARNTGIKASTGKYILPVDSDNTIIPTVFEMAYHIMESDSTISVVYTDAQYIGEKSGTWKVGELNKLRLLNRNQVDNCALIRRDDLIQLGGYDEGMPFKGNEDWELWLKMLFNDKKFYYLEEVGYNYRVLHNSLSNTESGPNHVVNKRYLVNKYQPYYATYAIQALEKVLQYEKKQKHIQENKLKSILKILLNKPVL</sequence>
<evidence type="ECO:0000313" key="3">
    <source>
        <dbReference type="Proteomes" id="UP001500552"/>
    </source>
</evidence>
<dbReference type="InterPro" id="IPR029044">
    <property type="entry name" value="Nucleotide-diphossugar_trans"/>
</dbReference>
<accession>A0ABP8LC01</accession>
<dbReference type="Gene3D" id="3.90.550.10">
    <property type="entry name" value="Spore Coat Polysaccharide Biosynthesis Protein SpsA, Chain A"/>
    <property type="match status" value="1"/>
</dbReference>
<gene>
    <name evidence="2" type="ORF">GCM10023188_09220</name>
</gene>
<feature type="domain" description="Glycosyltransferase 2-like" evidence="1">
    <location>
        <begin position="8"/>
        <end position="148"/>
    </location>
</feature>
<dbReference type="CDD" id="cd00761">
    <property type="entry name" value="Glyco_tranf_GTA_type"/>
    <property type="match status" value="1"/>
</dbReference>
<organism evidence="2 3">
    <name type="scientific">Pontibacter saemangeumensis</name>
    <dbReference type="NCBI Taxonomy" id="1084525"/>
    <lineage>
        <taxon>Bacteria</taxon>
        <taxon>Pseudomonadati</taxon>
        <taxon>Bacteroidota</taxon>
        <taxon>Cytophagia</taxon>
        <taxon>Cytophagales</taxon>
        <taxon>Hymenobacteraceae</taxon>
        <taxon>Pontibacter</taxon>
    </lineage>
</organism>
<protein>
    <submittedName>
        <fullName evidence="2">Glycosyltransferase</fullName>
    </submittedName>
</protein>
<evidence type="ECO:0000313" key="2">
    <source>
        <dbReference type="EMBL" id="GAA4426789.1"/>
    </source>
</evidence>
<dbReference type="Proteomes" id="UP001500552">
    <property type="component" value="Unassembled WGS sequence"/>
</dbReference>
<evidence type="ECO:0000259" key="1">
    <source>
        <dbReference type="Pfam" id="PF00535"/>
    </source>
</evidence>
<dbReference type="Pfam" id="PF00535">
    <property type="entry name" value="Glycos_transf_2"/>
    <property type="match status" value="1"/>
</dbReference>
<comment type="caution">
    <text evidence="2">The sequence shown here is derived from an EMBL/GenBank/DDBJ whole genome shotgun (WGS) entry which is preliminary data.</text>
</comment>
<dbReference type="RefSeq" id="WP_345157127.1">
    <property type="nucleotide sequence ID" value="NZ_BAABHC010000004.1"/>
</dbReference>
<proteinExistence type="predicted"/>
<dbReference type="SUPFAM" id="SSF53448">
    <property type="entry name" value="Nucleotide-diphospho-sugar transferases"/>
    <property type="match status" value="1"/>
</dbReference>
<keyword evidence="3" id="KW-1185">Reference proteome</keyword>
<reference evidence="3" key="1">
    <citation type="journal article" date="2019" name="Int. J. Syst. Evol. Microbiol.">
        <title>The Global Catalogue of Microorganisms (GCM) 10K type strain sequencing project: providing services to taxonomists for standard genome sequencing and annotation.</title>
        <authorList>
            <consortium name="The Broad Institute Genomics Platform"/>
            <consortium name="The Broad Institute Genome Sequencing Center for Infectious Disease"/>
            <person name="Wu L."/>
            <person name="Ma J."/>
        </authorList>
    </citation>
    <scope>NUCLEOTIDE SEQUENCE [LARGE SCALE GENOMIC DNA]</scope>
    <source>
        <strain evidence="3">JCM 17926</strain>
    </source>
</reference>